<dbReference type="AlphaFoldDB" id="A0A426FTB7"/>
<feature type="transmembrane region" description="Helical" evidence="1">
    <location>
        <begin position="85"/>
        <end position="108"/>
    </location>
</feature>
<evidence type="ECO:0000313" key="3">
    <source>
        <dbReference type="Proteomes" id="UP000270261"/>
    </source>
</evidence>
<name>A0A426FTB7_9BURK</name>
<keyword evidence="1" id="KW-0472">Membrane</keyword>
<evidence type="ECO:0000256" key="1">
    <source>
        <dbReference type="SAM" id="Phobius"/>
    </source>
</evidence>
<evidence type="ECO:0000313" key="2">
    <source>
        <dbReference type="EMBL" id="RRN45926.1"/>
    </source>
</evidence>
<organism evidence="2 3">
    <name type="scientific">Lautropia dentalis</name>
    <dbReference type="NCBI Taxonomy" id="2490857"/>
    <lineage>
        <taxon>Bacteria</taxon>
        <taxon>Pseudomonadati</taxon>
        <taxon>Pseudomonadota</taxon>
        <taxon>Betaproteobacteria</taxon>
        <taxon>Burkholderiales</taxon>
        <taxon>Burkholderiaceae</taxon>
        <taxon>Lautropia</taxon>
    </lineage>
</organism>
<keyword evidence="3" id="KW-1185">Reference proteome</keyword>
<comment type="caution">
    <text evidence="2">The sequence shown here is derived from an EMBL/GenBank/DDBJ whole genome shotgun (WGS) entry which is preliminary data.</text>
</comment>
<feature type="transmembrane region" description="Helical" evidence="1">
    <location>
        <begin position="210"/>
        <end position="228"/>
    </location>
</feature>
<dbReference type="Proteomes" id="UP000270261">
    <property type="component" value="Unassembled WGS sequence"/>
</dbReference>
<sequence>MHPERQIVGYCRQFRFAGGAAIIGRPPCSHFPGFVFMREVHGLTACPMCDTLHQRVRLRDGQRARCRVCGSELARSSRLNRARMIPLVLACLLLFIMANVFPVVAIELQGSVHQLTLVGAVLTLLQSGMLAVAMMVFVPTLLLPGLYLLTLLGVLWLTGREGIPARVVNALVRAMQQMYPWSMVEVFLLGVLVAIVKLSSMASIIAGPALWAWMGTTITLTVVLTFRLRRLIRRTHRPVGPVRLHDGEVVYGTRPDAGPGEMS</sequence>
<protein>
    <submittedName>
        <fullName evidence="2">Paraquat-inducible protein A</fullName>
    </submittedName>
</protein>
<proteinExistence type="predicted"/>
<gene>
    <name evidence="2" type="ORF">EHV23_07405</name>
</gene>
<keyword evidence="1" id="KW-1133">Transmembrane helix</keyword>
<feature type="transmembrane region" description="Helical" evidence="1">
    <location>
        <begin position="128"/>
        <end position="157"/>
    </location>
</feature>
<feature type="transmembrane region" description="Helical" evidence="1">
    <location>
        <begin position="178"/>
        <end position="198"/>
    </location>
</feature>
<dbReference type="InterPro" id="IPR007498">
    <property type="entry name" value="PqiA-like"/>
</dbReference>
<dbReference type="EMBL" id="RRUE01000001">
    <property type="protein sequence ID" value="RRN45926.1"/>
    <property type="molecule type" value="Genomic_DNA"/>
</dbReference>
<keyword evidence="1" id="KW-0812">Transmembrane</keyword>
<accession>A0A426FTB7</accession>
<reference evidence="2 3" key="1">
    <citation type="submission" date="2018-11" db="EMBL/GenBank/DDBJ databases">
        <title>Genome sequencing of Lautropia sp. KCOM 2505 (= ChDC F240).</title>
        <authorList>
            <person name="Kook J.-K."/>
            <person name="Park S.-N."/>
            <person name="Lim Y.K."/>
        </authorList>
    </citation>
    <scope>NUCLEOTIDE SEQUENCE [LARGE SCALE GENOMIC DNA]</scope>
    <source>
        <strain evidence="2 3">KCOM 2505</strain>
    </source>
</reference>
<dbReference type="Pfam" id="PF04403">
    <property type="entry name" value="PqiA"/>
    <property type="match status" value="1"/>
</dbReference>